<keyword evidence="1" id="KW-0812">Transmembrane</keyword>
<gene>
    <name evidence="3" type="ORF">ICJ85_05695</name>
</gene>
<accession>A0A8J6PUG0</accession>
<dbReference type="RefSeq" id="WP_188222809.1">
    <property type="nucleotide sequence ID" value="NZ_JACVXD010000002.1"/>
</dbReference>
<evidence type="ECO:0000259" key="2">
    <source>
        <dbReference type="Pfam" id="PF06713"/>
    </source>
</evidence>
<dbReference type="Proteomes" id="UP000621516">
    <property type="component" value="Unassembled WGS sequence"/>
</dbReference>
<dbReference type="GO" id="GO:0030153">
    <property type="term" value="P:bacteriocin immunity"/>
    <property type="evidence" value="ECO:0007669"/>
    <property type="project" value="InterPro"/>
</dbReference>
<dbReference type="EMBL" id="JACVXD010000002">
    <property type="protein sequence ID" value="MBD0823508.1"/>
    <property type="molecule type" value="Genomic_DNA"/>
</dbReference>
<dbReference type="Pfam" id="PF06713">
    <property type="entry name" value="bPH_4"/>
    <property type="match status" value="1"/>
</dbReference>
<evidence type="ECO:0000313" key="4">
    <source>
        <dbReference type="Proteomes" id="UP000621516"/>
    </source>
</evidence>
<keyword evidence="1" id="KW-0472">Membrane</keyword>
<feature type="transmembrane region" description="Helical" evidence="1">
    <location>
        <begin position="12"/>
        <end position="29"/>
    </location>
</feature>
<dbReference type="InterPro" id="IPR009589">
    <property type="entry name" value="PH_YyaB-like"/>
</dbReference>
<evidence type="ECO:0000256" key="1">
    <source>
        <dbReference type="SAM" id="Phobius"/>
    </source>
</evidence>
<protein>
    <submittedName>
        <fullName evidence="3">PH domain-containing protein</fullName>
    </submittedName>
</protein>
<proteinExistence type="predicted"/>
<reference evidence="3 4" key="1">
    <citation type="journal article" date="2018" name="J. Microbiol.">
        <title>Aestuariibaculum marinum sp. nov., a marine bacterium isolated from seawater in South Korea.</title>
        <authorList>
            <person name="Choi J."/>
            <person name="Lee D."/>
            <person name="Jang J.H."/>
            <person name="Cha S."/>
            <person name="Seo T."/>
        </authorList>
    </citation>
    <scope>NUCLEOTIDE SEQUENCE [LARGE SCALE GENOMIC DNA]</scope>
    <source>
        <strain evidence="3 4">IP7</strain>
    </source>
</reference>
<comment type="caution">
    <text evidence="3">The sequence shown here is derived from an EMBL/GenBank/DDBJ whole genome shotgun (WGS) entry which is preliminary data.</text>
</comment>
<keyword evidence="1" id="KW-1133">Transmembrane helix</keyword>
<keyword evidence="4" id="KW-1185">Reference proteome</keyword>
<name>A0A8J6PUG0_9FLAO</name>
<organism evidence="3 4">
    <name type="scientific">Aestuariibaculum marinum</name>
    <dbReference type="NCBI Taxonomy" id="2683592"/>
    <lineage>
        <taxon>Bacteria</taxon>
        <taxon>Pseudomonadati</taxon>
        <taxon>Bacteroidota</taxon>
        <taxon>Flavobacteriia</taxon>
        <taxon>Flavobacteriales</taxon>
        <taxon>Flavobacteriaceae</taxon>
    </lineage>
</organism>
<evidence type="ECO:0000313" key="3">
    <source>
        <dbReference type="EMBL" id="MBD0823508.1"/>
    </source>
</evidence>
<sequence length="139" mass="15828">MKIYKAKRKGLINYLLFGALVLPIVIFILDKNTFAQRPILLMPLAGPLILLIWIYFDTTYKVSDGNLYYRSAFLRGKIKISSIREIAKGKTKWSGIKPALSTNGLIVKFNKYDEVYIAPESNDELVNDLLKQNSEISIV</sequence>
<feature type="transmembrane region" description="Helical" evidence="1">
    <location>
        <begin position="35"/>
        <end position="56"/>
    </location>
</feature>
<dbReference type="AlphaFoldDB" id="A0A8J6PUG0"/>
<feature type="domain" description="Uncharacterized protein YyaB-like PH" evidence="2">
    <location>
        <begin position="58"/>
        <end position="133"/>
    </location>
</feature>